<keyword evidence="10" id="KW-1185">Reference proteome</keyword>
<feature type="transmembrane region" description="Helical" evidence="7">
    <location>
        <begin position="67"/>
        <end position="85"/>
    </location>
</feature>
<evidence type="ECO:0000259" key="8">
    <source>
        <dbReference type="Pfam" id="PF02308"/>
    </source>
</evidence>
<sequence length="158" mass="16212">MHWTDIALRLTAATAVGMTLGLNRDLHGKPTGMRTLGLVGLGAALAVMAVVDPTLPPTDALNAVSRVVQGILTGIGFLGAGVIVRGSGEARVRGLTTAACTWLTASLGVVCAVAAWPVIAIAMPLLFFVLLAGGPIEKTIRARFGRPNGDDPSQRPPP</sequence>
<organism evidence="9 10">
    <name type="scientific">Rhodoplanes roseus</name>
    <dbReference type="NCBI Taxonomy" id="29409"/>
    <lineage>
        <taxon>Bacteria</taxon>
        <taxon>Pseudomonadati</taxon>
        <taxon>Pseudomonadota</taxon>
        <taxon>Alphaproteobacteria</taxon>
        <taxon>Hyphomicrobiales</taxon>
        <taxon>Nitrobacteraceae</taxon>
        <taxon>Rhodoplanes</taxon>
    </lineage>
</organism>
<keyword evidence="5 7" id="KW-1133">Transmembrane helix</keyword>
<reference evidence="9 10" key="1">
    <citation type="submission" date="2017-07" db="EMBL/GenBank/DDBJ databases">
        <title>Draft Genome Sequences of Select Purple Nonsulfur Bacteria.</title>
        <authorList>
            <person name="Lasarre B."/>
            <person name="Mckinlay J.B."/>
        </authorList>
    </citation>
    <scope>NUCLEOTIDE SEQUENCE [LARGE SCALE GENOMIC DNA]</scope>
    <source>
        <strain evidence="9 10">DSM 5909</strain>
    </source>
</reference>
<dbReference type="PRINTS" id="PR01837">
    <property type="entry name" value="MGTCSAPBPROT"/>
</dbReference>
<dbReference type="OrthoDB" id="9811198at2"/>
<proteinExistence type="inferred from homology"/>
<protein>
    <recommendedName>
        <fullName evidence="7">Protein MgtC</fullName>
    </recommendedName>
</protein>
<feature type="transmembrane region" description="Helical" evidence="7">
    <location>
        <begin position="116"/>
        <end position="136"/>
    </location>
</feature>
<accession>A0A327K8L5</accession>
<dbReference type="InterPro" id="IPR049177">
    <property type="entry name" value="MgtC_SapB_SrpB_YhiD_N"/>
</dbReference>
<dbReference type="RefSeq" id="WP_111423738.1">
    <property type="nucleotide sequence ID" value="NZ_NPEX01000652.1"/>
</dbReference>
<keyword evidence="7" id="KW-0997">Cell inner membrane</keyword>
<evidence type="ECO:0000256" key="1">
    <source>
        <dbReference type="ARBA" id="ARBA00004651"/>
    </source>
</evidence>
<evidence type="ECO:0000256" key="7">
    <source>
        <dbReference type="RuleBase" id="RU365041"/>
    </source>
</evidence>
<dbReference type="GO" id="GO:0005886">
    <property type="term" value="C:plasma membrane"/>
    <property type="evidence" value="ECO:0007669"/>
    <property type="project" value="UniProtKB-SubCell"/>
</dbReference>
<gene>
    <name evidence="9" type="ORF">CH341_31570</name>
</gene>
<dbReference type="AlphaFoldDB" id="A0A327K8L5"/>
<keyword evidence="6 7" id="KW-0472">Membrane</keyword>
<dbReference type="PANTHER" id="PTHR33778">
    <property type="entry name" value="PROTEIN MGTC"/>
    <property type="match status" value="1"/>
</dbReference>
<dbReference type="EMBL" id="NPEX01000652">
    <property type="protein sequence ID" value="RAI34035.1"/>
    <property type="molecule type" value="Genomic_DNA"/>
</dbReference>
<dbReference type="Proteomes" id="UP000249130">
    <property type="component" value="Unassembled WGS sequence"/>
</dbReference>
<comment type="similarity">
    <text evidence="2 7">Belongs to the MgtC/SapB family.</text>
</comment>
<dbReference type="Pfam" id="PF02308">
    <property type="entry name" value="MgtC"/>
    <property type="match status" value="1"/>
</dbReference>
<comment type="subcellular location">
    <subcellularLocation>
        <location evidence="7">Cell inner membrane</location>
        <topology evidence="7">Multi-pass membrane protein</topology>
    </subcellularLocation>
    <subcellularLocation>
        <location evidence="1">Cell membrane</location>
        <topology evidence="1">Multi-pass membrane protein</topology>
    </subcellularLocation>
</comment>
<dbReference type="InterPro" id="IPR003416">
    <property type="entry name" value="MgtC/SapB/SrpB/YhiD_fam"/>
</dbReference>
<evidence type="ECO:0000313" key="9">
    <source>
        <dbReference type="EMBL" id="RAI34035.1"/>
    </source>
</evidence>
<evidence type="ECO:0000256" key="4">
    <source>
        <dbReference type="ARBA" id="ARBA00022692"/>
    </source>
</evidence>
<evidence type="ECO:0000256" key="6">
    <source>
        <dbReference type="ARBA" id="ARBA00023136"/>
    </source>
</evidence>
<feature type="domain" description="MgtC/SapB/SrpB/YhiD N-terminal" evidence="8">
    <location>
        <begin position="10"/>
        <end position="137"/>
    </location>
</feature>
<evidence type="ECO:0000256" key="2">
    <source>
        <dbReference type="ARBA" id="ARBA00009298"/>
    </source>
</evidence>
<evidence type="ECO:0000256" key="3">
    <source>
        <dbReference type="ARBA" id="ARBA00022475"/>
    </source>
</evidence>
<feature type="transmembrane region" description="Helical" evidence="7">
    <location>
        <begin position="35"/>
        <end position="55"/>
    </location>
</feature>
<evidence type="ECO:0000256" key="5">
    <source>
        <dbReference type="ARBA" id="ARBA00022989"/>
    </source>
</evidence>
<keyword evidence="3" id="KW-1003">Cell membrane</keyword>
<evidence type="ECO:0000313" key="10">
    <source>
        <dbReference type="Proteomes" id="UP000249130"/>
    </source>
</evidence>
<name>A0A327K8L5_9BRAD</name>
<comment type="caution">
    <text evidence="9">The sequence shown here is derived from an EMBL/GenBank/DDBJ whole genome shotgun (WGS) entry which is preliminary data.</text>
</comment>
<keyword evidence="4 7" id="KW-0812">Transmembrane</keyword>
<dbReference type="PANTHER" id="PTHR33778:SF1">
    <property type="entry name" value="MAGNESIUM TRANSPORTER YHID-RELATED"/>
    <property type="match status" value="1"/>
</dbReference>